<evidence type="ECO:0000256" key="1">
    <source>
        <dbReference type="SAM" id="Phobius"/>
    </source>
</evidence>
<keyword evidence="1" id="KW-1133">Transmembrane helix</keyword>
<evidence type="ECO:0000313" key="2">
    <source>
        <dbReference type="EMBL" id="EMO44874.1"/>
    </source>
</evidence>
<proteinExistence type="predicted"/>
<sequence>MIIPEQKNKVQGTKSFSIARALIRVAFLASLIYSTYCVHVIVTGLTPQPIYRESETPQVYSDIFSPSAGYLCAPIVNNYTTSMSDRYEVCFLRLSAKDADWIRQKFASVKPGHVSLSDGRIRSWSQEVGASHLLYLSGSLGEIIEEDKVGTYHWWEEYWDQEYKAPGMVFLKGLTLQLWIDGMNPNDMIEYSEYLEWKRDCCRWFGFTSSGNSYYIPLQGNFLFYVSEYHSHSM</sequence>
<accession>M6UV23</accession>
<feature type="transmembrane region" description="Helical" evidence="1">
    <location>
        <begin position="21"/>
        <end position="42"/>
    </location>
</feature>
<reference evidence="2 3" key="1">
    <citation type="submission" date="2013-01" db="EMBL/GenBank/DDBJ databases">
        <authorList>
            <person name="Harkins D.M."/>
            <person name="Durkin A.S."/>
            <person name="Brinkac L.M."/>
            <person name="Haft D.H."/>
            <person name="Selengut J.D."/>
            <person name="Sanka R."/>
            <person name="DePew J."/>
            <person name="Purushe J."/>
            <person name="Matthias M.A."/>
            <person name="Vinetz J.M."/>
            <person name="Sutton G.G."/>
            <person name="Nierman W.C."/>
            <person name="Fouts D.E."/>
        </authorList>
    </citation>
    <scope>NUCLEOTIDE SEQUENCE [LARGE SCALE GENOMIC DNA]</scope>
    <source>
        <strain evidence="2 3">ZUN179</strain>
    </source>
</reference>
<organism evidence="2 3">
    <name type="scientific">Leptospira santarosai str. ZUN179</name>
    <dbReference type="NCBI Taxonomy" id="1049985"/>
    <lineage>
        <taxon>Bacteria</taxon>
        <taxon>Pseudomonadati</taxon>
        <taxon>Spirochaetota</taxon>
        <taxon>Spirochaetia</taxon>
        <taxon>Leptospirales</taxon>
        <taxon>Leptospiraceae</taxon>
        <taxon>Leptospira</taxon>
    </lineage>
</organism>
<evidence type="ECO:0000313" key="3">
    <source>
        <dbReference type="Proteomes" id="UP000012160"/>
    </source>
</evidence>
<keyword evidence="1" id="KW-0472">Membrane</keyword>
<keyword evidence="1" id="KW-0812">Transmembrane</keyword>
<dbReference type="Proteomes" id="UP000012160">
    <property type="component" value="Unassembled WGS sequence"/>
</dbReference>
<gene>
    <name evidence="2" type="ORF">LEP1GSC187_2558</name>
</gene>
<dbReference type="EMBL" id="AHOQ02000037">
    <property type="protein sequence ID" value="EMO44874.1"/>
    <property type="molecule type" value="Genomic_DNA"/>
</dbReference>
<dbReference type="AlphaFoldDB" id="M6UV23"/>
<comment type="caution">
    <text evidence="2">The sequence shown here is derived from an EMBL/GenBank/DDBJ whole genome shotgun (WGS) entry which is preliminary data.</text>
</comment>
<protein>
    <submittedName>
        <fullName evidence="2">Uncharacterized protein</fullName>
    </submittedName>
</protein>
<name>M6UV23_9LEPT</name>
<dbReference type="RefSeq" id="WP_004484128.1">
    <property type="nucleotide sequence ID" value="NZ_AHOQ02000037.1"/>
</dbReference>